<feature type="domain" description="Threonine/serine exporter-like N-terminal" evidence="8">
    <location>
        <begin position="10"/>
        <end position="246"/>
    </location>
</feature>
<keyword evidence="4 7" id="KW-1133">Transmembrane helix</keyword>
<evidence type="ECO:0000256" key="1">
    <source>
        <dbReference type="ARBA" id="ARBA00004651"/>
    </source>
</evidence>
<keyword evidence="3 7" id="KW-0812">Transmembrane</keyword>
<dbReference type="GO" id="GO:0015744">
    <property type="term" value="P:succinate transport"/>
    <property type="evidence" value="ECO:0007669"/>
    <property type="project" value="TreeGrafter"/>
</dbReference>
<feature type="transmembrane region" description="Helical" evidence="7">
    <location>
        <begin position="164"/>
        <end position="187"/>
    </location>
</feature>
<evidence type="ECO:0000256" key="5">
    <source>
        <dbReference type="ARBA" id="ARBA00023136"/>
    </source>
</evidence>
<comment type="subcellular location">
    <subcellularLocation>
        <location evidence="1">Cell membrane</location>
        <topology evidence="1">Multi-pass membrane protein</topology>
    </subcellularLocation>
</comment>
<evidence type="ECO:0000256" key="2">
    <source>
        <dbReference type="ARBA" id="ARBA00022475"/>
    </source>
</evidence>
<feature type="transmembrane region" description="Helical" evidence="7">
    <location>
        <begin position="138"/>
        <end position="157"/>
    </location>
</feature>
<evidence type="ECO:0000259" key="8">
    <source>
        <dbReference type="Pfam" id="PF06738"/>
    </source>
</evidence>
<feature type="transmembrane region" description="Helical" evidence="7">
    <location>
        <begin position="223"/>
        <end position="246"/>
    </location>
</feature>
<keyword evidence="5 7" id="KW-0472">Membrane</keyword>
<dbReference type="Proteomes" id="UP000030147">
    <property type="component" value="Unassembled WGS sequence"/>
</dbReference>
<protein>
    <submittedName>
        <fullName evidence="9">Membrane protein</fullName>
    </submittedName>
</protein>
<dbReference type="GO" id="GO:0005886">
    <property type="term" value="C:plasma membrane"/>
    <property type="evidence" value="ECO:0007669"/>
    <property type="project" value="UniProtKB-SubCell"/>
</dbReference>
<dbReference type="GO" id="GO:0022857">
    <property type="term" value="F:transmembrane transporter activity"/>
    <property type="evidence" value="ECO:0007669"/>
    <property type="project" value="InterPro"/>
</dbReference>
<dbReference type="EMBL" id="AVBF01000005">
    <property type="protein sequence ID" value="KGP74131.1"/>
    <property type="molecule type" value="Genomic_DNA"/>
</dbReference>
<dbReference type="RefSeq" id="WP_036816144.1">
    <property type="nucleotide sequence ID" value="NZ_AVBF01000005.1"/>
</dbReference>
<evidence type="ECO:0000256" key="6">
    <source>
        <dbReference type="ARBA" id="ARBA00034125"/>
    </source>
</evidence>
<organism evidence="9 10">
    <name type="scientific">Pontibacillus yanchengensis Y32</name>
    <dbReference type="NCBI Taxonomy" id="1385514"/>
    <lineage>
        <taxon>Bacteria</taxon>
        <taxon>Bacillati</taxon>
        <taxon>Bacillota</taxon>
        <taxon>Bacilli</taxon>
        <taxon>Bacillales</taxon>
        <taxon>Bacillaceae</taxon>
        <taxon>Pontibacillus</taxon>
    </lineage>
</organism>
<dbReference type="InterPro" id="IPR050539">
    <property type="entry name" value="ThrE_Dicarb/AminoAcid_Exp"/>
</dbReference>
<name>A0A0A2TJ74_9BACI</name>
<reference evidence="9 10" key="1">
    <citation type="journal article" date="2015" name="Stand. Genomic Sci.">
        <title>High quality draft genome sequence of the moderately halophilic bacterium Pontibacillus yanchengensis Y32(T) and comparison among Pontibacillus genomes.</title>
        <authorList>
            <person name="Huang J."/>
            <person name="Qiao Z.X."/>
            <person name="Tang J.W."/>
            <person name="Wang G."/>
        </authorList>
    </citation>
    <scope>NUCLEOTIDE SEQUENCE [LARGE SCALE GENOMIC DNA]</scope>
    <source>
        <strain evidence="9 10">Y32</strain>
    </source>
</reference>
<evidence type="ECO:0000256" key="7">
    <source>
        <dbReference type="SAM" id="Phobius"/>
    </source>
</evidence>
<dbReference type="Pfam" id="PF06738">
    <property type="entry name" value="ThrE"/>
    <property type="match status" value="1"/>
</dbReference>
<dbReference type="PANTHER" id="PTHR34390">
    <property type="entry name" value="UPF0442 PROTEIN YJJB-RELATED"/>
    <property type="match status" value="1"/>
</dbReference>
<comment type="caution">
    <text evidence="9">The sequence shown here is derived from an EMBL/GenBank/DDBJ whole genome shotgun (WGS) entry which is preliminary data.</text>
</comment>
<dbReference type="eggNOG" id="COG2966">
    <property type="taxonomic scope" value="Bacteria"/>
</dbReference>
<keyword evidence="10" id="KW-1185">Reference proteome</keyword>
<dbReference type="OrthoDB" id="9813917at2"/>
<proteinExistence type="inferred from homology"/>
<comment type="similarity">
    <text evidence="6">Belongs to the ThrE exporter (TC 2.A.79) family.</text>
</comment>
<dbReference type="InterPro" id="IPR010619">
    <property type="entry name" value="ThrE-like_N"/>
</dbReference>
<evidence type="ECO:0000256" key="4">
    <source>
        <dbReference type="ARBA" id="ARBA00022989"/>
    </source>
</evidence>
<dbReference type="AlphaFoldDB" id="A0A0A2TJ74"/>
<sequence length="247" mass="26814">MERTEDLIELCLLIGKMMMQNGAETYRVEDTMTRIAQSFGRDEAQSYVTPTGIVFTISPGAPAKLVRISDRATNLEKVKLANNVSRNITSGDMSIQEAYKELRKIETSPTDYTMLMQIIAATLASGFFSIMFEGSWYDFLPACIAGGLGFIALINFIRLFEIKFVAEFIASLMIGFTAFSLFSLGIGEEVDKVVVGAVMPLVPGLLITNAVRDLMAGHLISGLAKGAEAFLTAFAIGAGIAVMFSLF</sequence>
<keyword evidence="2" id="KW-1003">Cell membrane</keyword>
<evidence type="ECO:0000313" key="9">
    <source>
        <dbReference type="EMBL" id="KGP74131.1"/>
    </source>
</evidence>
<accession>A0A0A2TJ74</accession>
<dbReference type="STRING" id="1385514.N782_17535"/>
<dbReference type="PANTHER" id="PTHR34390:SF2">
    <property type="entry name" value="SUCCINATE TRANSPORTER SUBUNIT YJJP-RELATED"/>
    <property type="match status" value="1"/>
</dbReference>
<evidence type="ECO:0000256" key="3">
    <source>
        <dbReference type="ARBA" id="ARBA00022692"/>
    </source>
</evidence>
<gene>
    <name evidence="9" type="ORF">N782_17535</name>
</gene>
<evidence type="ECO:0000313" key="10">
    <source>
        <dbReference type="Proteomes" id="UP000030147"/>
    </source>
</evidence>